<reference evidence="3 4" key="1">
    <citation type="submission" date="2016-10" db="EMBL/GenBank/DDBJ databases">
        <authorList>
            <person name="de Groot N.N."/>
        </authorList>
    </citation>
    <scope>NUCLEOTIDE SEQUENCE [LARGE SCALE GENOMIC DNA]</scope>
    <source>
        <strain evidence="3 4">AR67</strain>
    </source>
</reference>
<dbReference type="OrthoDB" id="9916483at2"/>
<name>A0A1I1P5I2_RUMAL</name>
<gene>
    <name evidence="3" type="ORF">SAMN02910406_02967</name>
</gene>
<dbReference type="Proteomes" id="UP000182192">
    <property type="component" value="Unassembled WGS sequence"/>
</dbReference>
<feature type="compositionally biased region" description="Polar residues" evidence="1">
    <location>
        <begin position="25"/>
        <end position="36"/>
    </location>
</feature>
<protein>
    <submittedName>
        <fullName evidence="3">Uncharacterized protein</fullName>
    </submittedName>
</protein>
<feature type="region of interest" description="Disordered" evidence="1">
    <location>
        <begin position="437"/>
        <end position="457"/>
    </location>
</feature>
<proteinExistence type="predicted"/>
<sequence>MKKIIISALAIIMAFSAAGCGSTEKNGGTNSKASAVNTNETNDTTDKESTSDTDITEAVASTKEAVKIGNVRIVPAGMEMHGDIKNKSFVRAGQLIYNEVCDLAADDIDSYAKHINFSGYFGTGILEAYYRTEKEEEDKFDSILYRFNPFKYVMNDYNELCKTVEDLTEEQQAELERLFADVSDDDEFNNELAMRYINYFIGITDDSFVAEKLKTNGLPLFKDGAENFTPSDEDTIFVIPNNCEHYNDTDIMGLYVIIHTQSGDIGLQGYAWVTDDDEGAYIAYDIDKADDIGDEDEFIETYMTKQADAQVEEWKDRAPNNIYELYFSSHVCDAIKEEGGDVNYSLNNPDENVEKIVKRDFPQATSPEGITANSDSTAVGDKYIIDMLKEHSLEGTLIIGFKSDIKEFLHRNDEFVQYLDEDGIIHQSAMMGSGKFENGKDGAEFGKYIDKKSSAEE</sequence>
<evidence type="ECO:0000313" key="4">
    <source>
        <dbReference type="Proteomes" id="UP000182192"/>
    </source>
</evidence>
<keyword evidence="2" id="KW-0732">Signal</keyword>
<evidence type="ECO:0000256" key="1">
    <source>
        <dbReference type="SAM" id="MobiDB-lite"/>
    </source>
</evidence>
<dbReference type="AlphaFoldDB" id="A0A1I1P5I2"/>
<organism evidence="3 4">
    <name type="scientific">Ruminococcus albus</name>
    <dbReference type="NCBI Taxonomy" id="1264"/>
    <lineage>
        <taxon>Bacteria</taxon>
        <taxon>Bacillati</taxon>
        <taxon>Bacillota</taxon>
        <taxon>Clostridia</taxon>
        <taxon>Eubacteriales</taxon>
        <taxon>Oscillospiraceae</taxon>
        <taxon>Ruminococcus</taxon>
    </lineage>
</organism>
<dbReference type="PROSITE" id="PS51257">
    <property type="entry name" value="PROKAR_LIPOPROTEIN"/>
    <property type="match status" value="1"/>
</dbReference>
<dbReference type="RefSeq" id="WP_074962762.1">
    <property type="nucleotide sequence ID" value="NZ_FOKQ01000031.1"/>
</dbReference>
<feature type="signal peptide" evidence="2">
    <location>
        <begin position="1"/>
        <end position="19"/>
    </location>
</feature>
<evidence type="ECO:0000313" key="3">
    <source>
        <dbReference type="EMBL" id="SFD04995.1"/>
    </source>
</evidence>
<dbReference type="EMBL" id="FOKQ01000031">
    <property type="protein sequence ID" value="SFD04995.1"/>
    <property type="molecule type" value="Genomic_DNA"/>
</dbReference>
<evidence type="ECO:0000256" key="2">
    <source>
        <dbReference type="SAM" id="SignalP"/>
    </source>
</evidence>
<feature type="region of interest" description="Disordered" evidence="1">
    <location>
        <begin position="25"/>
        <end position="54"/>
    </location>
</feature>
<feature type="chain" id="PRO_5038375966" evidence="2">
    <location>
        <begin position="20"/>
        <end position="457"/>
    </location>
</feature>
<accession>A0A1I1P5I2</accession>